<comment type="similarity">
    <text evidence="1">Belongs to the glycosyltransferase 2 family.</text>
</comment>
<proteinExistence type="inferred from homology"/>
<sequence length="350" mass="40564">MAYPKLSVHIVTWNSMRFLPDLLKSIMDQTYRDFNVLVIDNASTDGVEAFLREHYPDISFIRNARNLGFSAAHNQGIRYAVEHWPHTELQEHFILLTNPDVLLTSTFLEELVSASASHPEVGSFGGKLLRAFGENLGDEVFQEIVRSDRIDSVGLNPHRNRTVTDCGAGELDEGQYEQQKKVFGISGALVLLRASALEEVRFGEEILDHDFFAYKEDVDLAWRLQHAGWDALYVPRAVAYHYRGMYGPENNSLWKRMRNRREKSSVRNFYSTRNHWLMLLKNLNGTSFLLSFPWVLVCEVGRLGYVLMFERFGWKALRETFVLLPRMRRKRLATLDSARRSAREIRGWFV</sequence>
<dbReference type="Gene3D" id="3.90.550.10">
    <property type="entry name" value="Spore Coat Polysaccharide Biosynthesis Protein SpsA, Chain A"/>
    <property type="match status" value="1"/>
</dbReference>
<keyword evidence="2" id="KW-0328">Glycosyltransferase</keyword>
<dbReference type="PANTHER" id="PTHR43179:SF12">
    <property type="entry name" value="GALACTOFURANOSYLTRANSFERASE GLFT2"/>
    <property type="match status" value="1"/>
</dbReference>
<dbReference type="PANTHER" id="PTHR43179">
    <property type="entry name" value="RHAMNOSYLTRANSFERASE WBBL"/>
    <property type="match status" value="1"/>
</dbReference>
<evidence type="ECO:0000313" key="7">
    <source>
        <dbReference type="Proteomes" id="UP000034054"/>
    </source>
</evidence>
<name>A0A0G1XNY3_9BACT</name>
<feature type="domain" description="Glycosyltransferase 2-like" evidence="4">
    <location>
        <begin position="7"/>
        <end position="124"/>
    </location>
</feature>
<evidence type="ECO:0000259" key="5">
    <source>
        <dbReference type="Pfam" id="PF13632"/>
    </source>
</evidence>
<dbReference type="CDD" id="cd04186">
    <property type="entry name" value="GT_2_like_c"/>
    <property type="match status" value="1"/>
</dbReference>
<dbReference type="InterPro" id="IPR001173">
    <property type="entry name" value="Glyco_trans_2-like"/>
</dbReference>
<evidence type="ECO:0000256" key="2">
    <source>
        <dbReference type="ARBA" id="ARBA00022676"/>
    </source>
</evidence>
<evidence type="ECO:0000256" key="1">
    <source>
        <dbReference type="ARBA" id="ARBA00006739"/>
    </source>
</evidence>
<dbReference type="Pfam" id="PF00535">
    <property type="entry name" value="Glycos_transf_2"/>
    <property type="match status" value="1"/>
</dbReference>
<dbReference type="AlphaFoldDB" id="A0A0G1XNY3"/>
<dbReference type="Pfam" id="PF13632">
    <property type="entry name" value="Glyco_trans_2_3"/>
    <property type="match status" value="1"/>
</dbReference>
<evidence type="ECO:0000256" key="3">
    <source>
        <dbReference type="ARBA" id="ARBA00022679"/>
    </source>
</evidence>
<comment type="caution">
    <text evidence="6">The sequence shown here is derived from an EMBL/GenBank/DDBJ whole genome shotgun (WGS) entry which is preliminary data.</text>
</comment>
<keyword evidence="3" id="KW-0808">Transferase</keyword>
<protein>
    <recommendedName>
        <fullName evidence="4 5">Glycosyltransferase 2-like domain-containing protein</fullName>
    </recommendedName>
</protein>
<reference evidence="6 7" key="1">
    <citation type="journal article" date="2015" name="Nature">
        <title>rRNA introns, odd ribosomes, and small enigmatic genomes across a large radiation of phyla.</title>
        <authorList>
            <person name="Brown C.T."/>
            <person name="Hug L.A."/>
            <person name="Thomas B.C."/>
            <person name="Sharon I."/>
            <person name="Castelle C.J."/>
            <person name="Singh A."/>
            <person name="Wilkins M.J."/>
            <person name="Williams K.H."/>
            <person name="Banfield J.F."/>
        </authorList>
    </citation>
    <scope>NUCLEOTIDE SEQUENCE [LARGE SCALE GENOMIC DNA]</scope>
</reference>
<dbReference type="SUPFAM" id="SSF53448">
    <property type="entry name" value="Nucleotide-diphospho-sugar transferases"/>
    <property type="match status" value="1"/>
</dbReference>
<dbReference type="InterPro" id="IPR029044">
    <property type="entry name" value="Nucleotide-diphossugar_trans"/>
</dbReference>
<organism evidence="6 7">
    <name type="scientific">Candidatus Uhrbacteria bacterium GW2011_GWA2_52_8d</name>
    <dbReference type="NCBI Taxonomy" id="1618979"/>
    <lineage>
        <taxon>Bacteria</taxon>
        <taxon>Candidatus Uhriibacteriota</taxon>
    </lineage>
</organism>
<feature type="domain" description="Glycosyltransferase 2-like" evidence="5">
    <location>
        <begin position="176"/>
        <end position="283"/>
    </location>
</feature>
<accession>A0A0G1XNY3</accession>
<dbReference type="EMBL" id="LCRH01000022">
    <property type="protein sequence ID" value="KKW32611.1"/>
    <property type="molecule type" value="Genomic_DNA"/>
</dbReference>
<evidence type="ECO:0000313" key="6">
    <source>
        <dbReference type="EMBL" id="KKW32611.1"/>
    </source>
</evidence>
<evidence type="ECO:0000259" key="4">
    <source>
        <dbReference type="Pfam" id="PF00535"/>
    </source>
</evidence>
<dbReference type="GO" id="GO:0016757">
    <property type="term" value="F:glycosyltransferase activity"/>
    <property type="evidence" value="ECO:0007669"/>
    <property type="project" value="UniProtKB-KW"/>
</dbReference>
<gene>
    <name evidence="6" type="ORF">UY76_C0022G0011</name>
</gene>
<dbReference type="Proteomes" id="UP000034054">
    <property type="component" value="Unassembled WGS sequence"/>
</dbReference>